<reference evidence="2" key="1">
    <citation type="submission" date="2021-02" db="EMBL/GenBank/DDBJ databases">
        <title>First Annotated Genome of the Yellow-green Alga Tribonema minus.</title>
        <authorList>
            <person name="Mahan K.M."/>
        </authorList>
    </citation>
    <scope>NUCLEOTIDE SEQUENCE</scope>
    <source>
        <strain evidence="2">UTEX B ZZ1240</strain>
    </source>
</reference>
<name>A0A836C9K5_9STRA</name>
<proteinExistence type="predicted"/>
<dbReference type="EMBL" id="JAFCMP010000532">
    <property type="protein sequence ID" value="KAG5176888.1"/>
    <property type="molecule type" value="Genomic_DNA"/>
</dbReference>
<dbReference type="Proteomes" id="UP000664859">
    <property type="component" value="Unassembled WGS sequence"/>
</dbReference>
<comment type="caution">
    <text evidence="2">The sequence shown here is derived from an EMBL/GenBank/DDBJ whole genome shotgun (WGS) entry which is preliminary data.</text>
</comment>
<evidence type="ECO:0000256" key="1">
    <source>
        <dbReference type="SAM" id="MobiDB-lite"/>
    </source>
</evidence>
<keyword evidence="3" id="KW-1185">Reference proteome</keyword>
<protein>
    <submittedName>
        <fullName evidence="2">Uncharacterized protein</fullName>
    </submittedName>
</protein>
<feature type="region of interest" description="Disordered" evidence="1">
    <location>
        <begin position="57"/>
        <end position="79"/>
    </location>
</feature>
<feature type="compositionally biased region" description="Low complexity" evidence="1">
    <location>
        <begin position="57"/>
        <end position="66"/>
    </location>
</feature>
<gene>
    <name evidence="2" type="ORF">JKP88DRAFT_282489</name>
</gene>
<sequence>MGGSGGKLSLVVGPGSSGTDGGASAGSGSLVFSSGASATGNTGSLLVGSGSSTDGVGGDLSLTVGSGTTGTGGQESAEMYQSAPAQLLSAALAQYASALVLPLRAVEEAARAVLEVQ</sequence>
<evidence type="ECO:0000313" key="2">
    <source>
        <dbReference type="EMBL" id="KAG5176888.1"/>
    </source>
</evidence>
<dbReference type="AlphaFoldDB" id="A0A836C9K5"/>
<feature type="compositionally biased region" description="Gly residues" evidence="1">
    <location>
        <begin position="15"/>
        <end position="25"/>
    </location>
</feature>
<organism evidence="2 3">
    <name type="scientific">Tribonema minus</name>
    <dbReference type="NCBI Taxonomy" id="303371"/>
    <lineage>
        <taxon>Eukaryota</taxon>
        <taxon>Sar</taxon>
        <taxon>Stramenopiles</taxon>
        <taxon>Ochrophyta</taxon>
        <taxon>PX clade</taxon>
        <taxon>Xanthophyceae</taxon>
        <taxon>Tribonematales</taxon>
        <taxon>Tribonemataceae</taxon>
        <taxon>Tribonema</taxon>
    </lineage>
</organism>
<accession>A0A836C9K5</accession>
<evidence type="ECO:0000313" key="3">
    <source>
        <dbReference type="Proteomes" id="UP000664859"/>
    </source>
</evidence>
<feature type="region of interest" description="Disordered" evidence="1">
    <location>
        <begin position="1"/>
        <end position="25"/>
    </location>
</feature>